<feature type="compositionally biased region" description="Basic and acidic residues" evidence="1">
    <location>
        <begin position="1"/>
        <end position="10"/>
    </location>
</feature>
<dbReference type="Pfam" id="PF25349">
    <property type="entry name" value="PH_PHS1"/>
    <property type="match status" value="1"/>
</dbReference>
<dbReference type="InterPro" id="IPR057619">
    <property type="entry name" value="PH_PHS1"/>
</dbReference>
<organism evidence="3 4">
    <name type="scientific">Carex littledalei</name>
    <dbReference type="NCBI Taxonomy" id="544730"/>
    <lineage>
        <taxon>Eukaryota</taxon>
        <taxon>Viridiplantae</taxon>
        <taxon>Streptophyta</taxon>
        <taxon>Embryophyta</taxon>
        <taxon>Tracheophyta</taxon>
        <taxon>Spermatophyta</taxon>
        <taxon>Magnoliopsida</taxon>
        <taxon>Liliopsida</taxon>
        <taxon>Poales</taxon>
        <taxon>Cyperaceae</taxon>
        <taxon>Cyperoideae</taxon>
        <taxon>Cariceae</taxon>
        <taxon>Carex</taxon>
        <taxon>Carex subgen. Euthyceras</taxon>
    </lineage>
</organism>
<comment type="caution">
    <text evidence="3">The sequence shown here is derived from an EMBL/GenBank/DDBJ whole genome shotgun (WGS) entry which is preliminary data.</text>
</comment>
<evidence type="ECO:0000313" key="3">
    <source>
        <dbReference type="EMBL" id="KAF3332818.1"/>
    </source>
</evidence>
<evidence type="ECO:0000313" key="4">
    <source>
        <dbReference type="Proteomes" id="UP000623129"/>
    </source>
</evidence>
<sequence length="302" mass="33057">MAKTKGKERISSTAAKVKVSFSPKPNPSMRSNMKGNWKVEYSRFFTVPSGQAPVIRSQPLPRSTRSKGTWLPCHTTASLSISLALIPGGSAVHVLSLSLGDDLIDCSREMLGMPSGKGFTFNSSDSQDVPCKFHYVRKKKRASDEMSSEDPAAICREKEDAPQAAGYTNYSYTNLQEMEDNIRPLEPLMTCDNIESLFSEFPPSFTDFLAKCSSNFDQGQIIPAGESCSAYQNGFMTVPSGYQTGPSNLCPQGVVPKTEILESDESDLMAQISKYMNDDNFQAMLFRIEKLIGGLGGDSALF</sequence>
<name>A0A833VS05_9POAL</name>
<protein>
    <recommendedName>
        <fullName evidence="2">Poor homologous synapsis 1 PH domain-containing protein</fullName>
    </recommendedName>
</protein>
<evidence type="ECO:0000259" key="2">
    <source>
        <dbReference type="Pfam" id="PF25349"/>
    </source>
</evidence>
<dbReference type="OrthoDB" id="1864854at2759"/>
<keyword evidence="4" id="KW-1185">Reference proteome</keyword>
<proteinExistence type="predicted"/>
<feature type="region of interest" description="Disordered" evidence="1">
    <location>
        <begin position="1"/>
        <end position="33"/>
    </location>
</feature>
<accession>A0A833VS05</accession>
<dbReference type="AlphaFoldDB" id="A0A833VS05"/>
<evidence type="ECO:0000256" key="1">
    <source>
        <dbReference type="SAM" id="MobiDB-lite"/>
    </source>
</evidence>
<reference evidence="3" key="1">
    <citation type="submission" date="2020-01" db="EMBL/GenBank/DDBJ databases">
        <title>Genome sequence of Kobresia littledalei, the first chromosome-level genome in the family Cyperaceae.</title>
        <authorList>
            <person name="Qu G."/>
        </authorList>
    </citation>
    <scope>NUCLEOTIDE SEQUENCE</scope>
    <source>
        <strain evidence="3">C.B.Clarke</strain>
        <tissue evidence="3">Leaf</tissue>
    </source>
</reference>
<dbReference type="Proteomes" id="UP000623129">
    <property type="component" value="Unassembled WGS sequence"/>
</dbReference>
<feature type="domain" description="Poor homologous synapsis 1 PH" evidence="2">
    <location>
        <begin position="36"/>
        <end position="103"/>
    </location>
</feature>
<gene>
    <name evidence="3" type="ORF">FCM35_KLT02395</name>
</gene>
<dbReference type="EMBL" id="SWLB01000011">
    <property type="protein sequence ID" value="KAF3332818.1"/>
    <property type="molecule type" value="Genomic_DNA"/>
</dbReference>